<dbReference type="Proteomes" id="UP000541444">
    <property type="component" value="Unassembled WGS sequence"/>
</dbReference>
<gene>
    <name evidence="6" type="ORF">GIB67_007317</name>
</gene>
<protein>
    <recommendedName>
        <fullName evidence="5">YDG domain-containing protein</fullName>
    </recommendedName>
</protein>
<keyword evidence="2 3" id="KW-0539">Nucleus</keyword>
<name>A0A7J7NX66_9MAGN</name>
<dbReference type="InterPro" id="IPR003105">
    <property type="entry name" value="SRA_YDG"/>
</dbReference>
<dbReference type="PANTHER" id="PTHR45660">
    <property type="entry name" value="HISTONE-LYSINE N-METHYLTRANSFERASE SETMAR"/>
    <property type="match status" value="1"/>
</dbReference>
<dbReference type="GO" id="GO:0005694">
    <property type="term" value="C:chromosome"/>
    <property type="evidence" value="ECO:0007669"/>
    <property type="project" value="UniProtKB-SubCell"/>
</dbReference>
<evidence type="ECO:0000313" key="7">
    <source>
        <dbReference type="Proteomes" id="UP000541444"/>
    </source>
</evidence>
<dbReference type="AlphaFoldDB" id="A0A7J7NX66"/>
<proteinExistence type="predicted"/>
<evidence type="ECO:0000256" key="2">
    <source>
        <dbReference type="ARBA" id="ARBA00023242"/>
    </source>
</evidence>
<dbReference type="SUPFAM" id="SSF88697">
    <property type="entry name" value="PUA domain-like"/>
    <property type="match status" value="1"/>
</dbReference>
<evidence type="ECO:0000313" key="6">
    <source>
        <dbReference type="EMBL" id="KAF6171796.1"/>
    </source>
</evidence>
<dbReference type="InterPro" id="IPR051357">
    <property type="entry name" value="H3K9_HMTase_SUVAR3-9"/>
</dbReference>
<evidence type="ECO:0000256" key="1">
    <source>
        <dbReference type="ARBA" id="ARBA00004286"/>
    </source>
</evidence>
<comment type="subcellular location">
    <subcellularLocation>
        <location evidence="1">Chromosome</location>
    </subcellularLocation>
    <subcellularLocation>
        <location evidence="3">Nucleus</location>
    </subcellularLocation>
</comment>
<dbReference type="Pfam" id="PF02182">
    <property type="entry name" value="SAD_SRA"/>
    <property type="match status" value="1"/>
</dbReference>
<evidence type="ECO:0000259" key="5">
    <source>
        <dbReference type="PROSITE" id="PS51015"/>
    </source>
</evidence>
<reference evidence="6 7" key="1">
    <citation type="journal article" date="2020" name="IScience">
        <title>Genome Sequencing of the Endangered Kingdonia uniflora (Circaeasteraceae, Ranunculales) Reveals Potential Mechanisms of Evolutionary Specialization.</title>
        <authorList>
            <person name="Sun Y."/>
            <person name="Deng T."/>
            <person name="Zhang A."/>
            <person name="Moore M.J."/>
            <person name="Landis J.B."/>
            <person name="Lin N."/>
            <person name="Zhang H."/>
            <person name="Zhang X."/>
            <person name="Huang J."/>
            <person name="Zhang X."/>
            <person name="Sun H."/>
            <person name="Wang H."/>
        </authorList>
    </citation>
    <scope>NUCLEOTIDE SEQUENCE [LARGE SCALE GENOMIC DNA]</scope>
    <source>
        <strain evidence="6">TB1705</strain>
        <tissue evidence="6">Leaf</tissue>
    </source>
</reference>
<dbReference type="Gene3D" id="2.30.280.10">
    <property type="entry name" value="SRA-YDG"/>
    <property type="match status" value="1"/>
</dbReference>
<accession>A0A7J7NX66</accession>
<sequence>MGGSSRNYGNDIQPVPALNNGGSKDRNRIKEILRKFDEFYREAERKFMDQVGRKRFDLECLKIIKGKGISPYIGREAILGNIRGVEVGDKFQYRVELHIIGLHRPLQNGIDSMRRDNTVLATSIVASGGYVDYAMDNGEVLQYSGRGNLFC</sequence>
<dbReference type="InterPro" id="IPR015947">
    <property type="entry name" value="PUA-like_sf"/>
</dbReference>
<dbReference type="PANTHER" id="PTHR45660:SF46">
    <property type="entry name" value="HISTONE-LYSINE N-METHYLTRANSFERASE, H3 LYSINE-9 SPECIFIC SUVH6"/>
    <property type="match status" value="1"/>
</dbReference>
<dbReference type="GO" id="GO:0005634">
    <property type="term" value="C:nucleus"/>
    <property type="evidence" value="ECO:0007669"/>
    <property type="project" value="UniProtKB-SubCell"/>
</dbReference>
<dbReference type="GO" id="GO:0042054">
    <property type="term" value="F:histone methyltransferase activity"/>
    <property type="evidence" value="ECO:0007669"/>
    <property type="project" value="TreeGrafter"/>
</dbReference>
<evidence type="ECO:0000256" key="4">
    <source>
        <dbReference type="SAM" id="MobiDB-lite"/>
    </source>
</evidence>
<dbReference type="OrthoDB" id="5792673at2759"/>
<dbReference type="GO" id="GO:0003690">
    <property type="term" value="F:double-stranded DNA binding"/>
    <property type="evidence" value="ECO:0007669"/>
    <property type="project" value="TreeGrafter"/>
</dbReference>
<organism evidence="6 7">
    <name type="scientific">Kingdonia uniflora</name>
    <dbReference type="NCBI Taxonomy" id="39325"/>
    <lineage>
        <taxon>Eukaryota</taxon>
        <taxon>Viridiplantae</taxon>
        <taxon>Streptophyta</taxon>
        <taxon>Embryophyta</taxon>
        <taxon>Tracheophyta</taxon>
        <taxon>Spermatophyta</taxon>
        <taxon>Magnoliopsida</taxon>
        <taxon>Ranunculales</taxon>
        <taxon>Circaeasteraceae</taxon>
        <taxon>Kingdonia</taxon>
    </lineage>
</organism>
<dbReference type="SMART" id="SM00466">
    <property type="entry name" value="SRA"/>
    <property type="match status" value="1"/>
</dbReference>
<feature type="region of interest" description="Disordered" evidence="4">
    <location>
        <begin position="1"/>
        <end position="23"/>
    </location>
</feature>
<dbReference type="InterPro" id="IPR036987">
    <property type="entry name" value="SRA-YDG_sf"/>
</dbReference>
<comment type="caution">
    <text evidence="6">The sequence shown here is derived from an EMBL/GenBank/DDBJ whole genome shotgun (WGS) entry which is preliminary data.</text>
</comment>
<dbReference type="EMBL" id="JACGCM010000455">
    <property type="protein sequence ID" value="KAF6171796.1"/>
    <property type="molecule type" value="Genomic_DNA"/>
</dbReference>
<dbReference type="PROSITE" id="PS51015">
    <property type="entry name" value="YDG"/>
    <property type="match status" value="1"/>
</dbReference>
<feature type="domain" description="YDG" evidence="5">
    <location>
        <begin position="80"/>
        <end position="151"/>
    </location>
</feature>
<feature type="compositionally biased region" description="Polar residues" evidence="4">
    <location>
        <begin position="1"/>
        <end position="10"/>
    </location>
</feature>
<evidence type="ECO:0000256" key="3">
    <source>
        <dbReference type="PROSITE-ProRule" id="PRU00358"/>
    </source>
</evidence>
<keyword evidence="7" id="KW-1185">Reference proteome</keyword>